<evidence type="ECO:0000313" key="13">
    <source>
        <dbReference type="EMBL" id="GGZ38702.1"/>
    </source>
</evidence>
<dbReference type="InterPro" id="IPR036942">
    <property type="entry name" value="Beta-barrel_TonB_sf"/>
</dbReference>
<keyword evidence="5 11" id="KW-0812">Transmembrane</keyword>
<evidence type="ECO:0000259" key="12">
    <source>
        <dbReference type="Pfam" id="PF07715"/>
    </source>
</evidence>
<gene>
    <name evidence="13" type="primary">fyuA</name>
    <name evidence="13" type="ORF">GCM10011273_26660</name>
</gene>
<comment type="caution">
    <text evidence="13">The sequence shown here is derived from an EMBL/GenBank/DDBJ whole genome shotgun (WGS) entry which is preliminary data.</text>
</comment>
<dbReference type="Gene3D" id="2.40.170.20">
    <property type="entry name" value="TonB-dependent receptor, beta-barrel domain"/>
    <property type="match status" value="1"/>
</dbReference>
<keyword evidence="10 11" id="KW-0998">Cell outer membrane</keyword>
<keyword evidence="7" id="KW-0406">Ion transport</keyword>
<dbReference type="PANTHER" id="PTHR32552">
    <property type="entry name" value="FERRICHROME IRON RECEPTOR-RELATED"/>
    <property type="match status" value="1"/>
</dbReference>
<dbReference type="GO" id="GO:0006826">
    <property type="term" value="P:iron ion transport"/>
    <property type="evidence" value="ECO:0007669"/>
    <property type="project" value="UniProtKB-KW"/>
</dbReference>
<evidence type="ECO:0000256" key="6">
    <source>
        <dbReference type="ARBA" id="ARBA00023004"/>
    </source>
</evidence>
<evidence type="ECO:0000256" key="11">
    <source>
        <dbReference type="PROSITE-ProRule" id="PRU01360"/>
    </source>
</evidence>
<evidence type="ECO:0000256" key="5">
    <source>
        <dbReference type="ARBA" id="ARBA00022692"/>
    </source>
</evidence>
<keyword evidence="13" id="KW-0675">Receptor</keyword>
<dbReference type="GO" id="GO:0009279">
    <property type="term" value="C:cell outer membrane"/>
    <property type="evidence" value="ECO:0007669"/>
    <property type="project" value="UniProtKB-SubCell"/>
</dbReference>
<dbReference type="Pfam" id="PF07715">
    <property type="entry name" value="Plug"/>
    <property type="match status" value="1"/>
</dbReference>
<reference evidence="13" key="1">
    <citation type="journal article" date="2014" name="Int. J. Syst. Evol. Microbiol.">
        <title>Complete genome sequence of Corynebacterium casei LMG S-19264T (=DSM 44701T), isolated from a smear-ripened cheese.</title>
        <authorList>
            <consortium name="US DOE Joint Genome Institute (JGI-PGF)"/>
            <person name="Walter F."/>
            <person name="Albersmeier A."/>
            <person name="Kalinowski J."/>
            <person name="Ruckert C."/>
        </authorList>
    </citation>
    <scope>NUCLEOTIDE SEQUENCE</scope>
    <source>
        <strain evidence="13">KCTC 32296</strain>
    </source>
</reference>
<evidence type="ECO:0000313" key="14">
    <source>
        <dbReference type="Proteomes" id="UP000662572"/>
    </source>
</evidence>
<dbReference type="InterPro" id="IPR012910">
    <property type="entry name" value="Plug_dom"/>
</dbReference>
<keyword evidence="14" id="KW-1185">Reference proteome</keyword>
<protein>
    <submittedName>
        <fullName evidence="13">TonB-dependent receptor</fullName>
    </submittedName>
</protein>
<dbReference type="Proteomes" id="UP000662572">
    <property type="component" value="Unassembled WGS sequence"/>
</dbReference>
<name>A0A918UWR1_9CAUL</name>
<keyword evidence="2 11" id="KW-0813">Transport</keyword>
<dbReference type="PANTHER" id="PTHR32552:SF81">
    <property type="entry name" value="TONB-DEPENDENT OUTER MEMBRANE RECEPTOR"/>
    <property type="match status" value="1"/>
</dbReference>
<evidence type="ECO:0000256" key="10">
    <source>
        <dbReference type="ARBA" id="ARBA00023237"/>
    </source>
</evidence>
<accession>A0A918UWR1</accession>
<keyword evidence="4" id="KW-0410">Iron transport</keyword>
<evidence type="ECO:0000256" key="1">
    <source>
        <dbReference type="ARBA" id="ARBA00004571"/>
    </source>
</evidence>
<organism evidence="13 14">
    <name type="scientific">Asticcacaulis endophyticus</name>
    <dbReference type="NCBI Taxonomy" id="1395890"/>
    <lineage>
        <taxon>Bacteria</taxon>
        <taxon>Pseudomonadati</taxon>
        <taxon>Pseudomonadota</taxon>
        <taxon>Alphaproteobacteria</taxon>
        <taxon>Caulobacterales</taxon>
        <taxon>Caulobacteraceae</taxon>
        <taxon>Asticcacaulis</taxon>
    </lineage>
</organism>
<reference evidence="13" key="2">
    <citation type="submission" date="2020-09" db="EMBL/GenBank/DDBJ databases">
        <authorList>
            <person name="Sun Q."/>
            <person name="Kim S."/>
        </authorList>
    </citation>
    <scope>NUCLEOTIDE SEQUENCE</scope>
    <source>
        <strain evidence="13">KCTC 32296</strain>
    </source>
</reference>
<keyword evidence="9 11" id="KW-0472">Membrane</keyword>
<evidence type="ECO:0000256" key="7">
    <source>
        <dbReference type="ARBA" id="ARBA00023065"/>
    </source>
</evidence>
<comment type="subcellular location">
    <subcellularLocation>
        <location evidence="1 11">Cell outer membrane</location>
        <topology evidence="1 11">Multi-pass membrane protein</topology>
    </subcellularLocation>
</comment>
<dbReference type="SUPFAM" id="SSF56935">
    <property type="entry name" value="Porins"/>
    <property type="match status" value="1"/>
</dbReference>
<evidence type="ECO:0000256" key="4">
    <source>
        <dbReference type="ARBA" id="ARBA00022496"/>
    </source>
</evidence>
<proteinExistence type="inferred from homology"/>
<evidence type="ECO:0000256" key="2">
    <source>
        <dbReference type="ARBA" id="ARBA00022448"/>
    </source>
</evidence>
<comment type="similarity">
    <text evidence="11">Belongs to the TonB-dependent receptor family.</text>
</comment>
<dbReference type="InterPro" id="IPR039426">
    <property type="entry name" value="TonB-dep_rcpt-like"/>
</dbReference>
<keyword evidence="3 11" id="KW-1134">Transmembrane beta strand</keyword>
<dbReference type="EMBL" id="BMZB01000003">
    <property type="protein sequence ID" value="GGZ38702.1"/>
    <property type="molecule type" value="Genomic_DNA"/>
</dbReference>
<sequence length="718" mass="79426">MAVSQVKARSLEMSGSEQIEELSKVVPALTVIQGDTPANSAYSLRGIGTVAYSISAEPSVLVQVDDVPAMFQARSFMDMTDVDRIEILRGPQNTLYGRSASGGAVNIMTAGPTKEFTASLTNVMTSDEERRVSFHTSGPAANDLYFRVAVNLGDYAGSVKNLTLNKTVNGYTSQSLRTKLLWSPSRQTQALLTAWYSHNRTTCCAYALYEIPDGATLNPDGGPVEEGQDVFLKDIMPGEHNRTLHQDTRTFADLLDGGASLKFDHIFGGGFRFSSVSTVTDFRMRDQIDSDGGVIPNYATRQISAGRLSQSDYDNLLNVEPRFANFTTQGNVQFGTYHSSGKTQEFRLLSPADPFRYMVGVFVADHEVSLESARGPAFRQHRWNALATNRDADLFGQIDWTFQPRNSLSVGARSQHKTIGYRFDDLLAGASFSGEHKETANSYRASLQHTSDQDDTLYVALATGFKGAAFDLTSGFNQDRADRGPARPETTKSIEAGWRVRNTKGDYANLSVFRVDYENFQSQAADYDASTDFLTNIDEVRTQGVEFDAFRRMSPDWRLTLAGHYLDAKVVKYTGAPCYPGQTVAEGCSGAPGRQNLSGRQLPYAPRWKFNVMSDNHFRPDPNHWLVVSSVYRWQSATLMSMNQDPRARQKSFGILDLSAGLHDRGGKYSVTAFVNNVFDTFYVAARQSDGRTNSMSVVQIPARDSARYVGVRMTFSH</sequence>
<evidence type="ECO:0000256" key="9">
    <source>
        <dbReference type="ARBA" id="ARBA00023136"/>
    </source>
</evidence>
<dbReference type="PROSITE" id="PS52016">
    <property type="entry name" value="TONB_DEPENDENT_REC_3"/>
    <property type="match status" value="1"/>
</dbReference>
<evidence type="ECO:0000256" key="3">
    <source>
        <dbReference type="ARBA" id="ARBA00022452"/>
    </source>
</evidence>
<keyword evidence="6" id="KW-0408">Iron</keyword>
<feature type="domain" description="TonB-dependent receptor plug" evidence="12">
    <location>
        <begin position="2"/>
        <end position="104"/>
    </location>
</feature>
<keyword evidence="8" id="KW-0798">TonB box</keyword>
<evidence type="ECO:0000256" key="8">
    <source>
        <dbReference type="ARBA" id="ARBA00023077"/>
    </source>
</evidence>
<dbReference type="AlphaFoldDB" id="A0A918UWR1"/>